<feature type="region of interest" description="Disordered" evidence="1">
    <location>
        <begin position="456"/>
        <end position="483"/>
    </location>
</feature>
<dbReference type="AlphaFoldDB" id="A0A1I8F2Q7"/>
<evidence type="ECO:0000313" key="2">
    <source>
        <dbReference type="Proteomes" id="UP000095280"/>
    </source>
</evidence>
<dbReference type="Proteomes" id="UP000095280">
    <property type="component" value="Unplaced"/>
</dbReference>
<feature type="region of interest" description="Disordered" evidence="1">
    <location>
        <begin position="323"/>
        <end position="345"/>
    </location>
</feature>
<name>A0A1I8F2Q7_9PLAT</name>
<sequence length="697" mass="74562">LRGRDRPTWKFASLPGAADDRDADAQPALDLSDAGLQFGRRWRRSAGQGCPGGTQREGGERPSTANPERPTRRYRRRVGAAQGGSPQCRQRGQSLLVLSGKEEVQPLRVARRAALATTNQHSMSVKRRSIMLRHSPTTCWSQLESQSHRPAPSAANCPSWPHPAAISCSTVALDRRLVTSSAALSAFAYSAAEINAGHRSEAQRPCCCFARLNLFGIPLAKQLGLAELELSQSHLFFLGQAGEGLLLSALLSGLRLCGSSRARGPLWPSSLLHTIRLKMAPVGYDCQLVFENTARAQQLWTEPLVSQETWQFNFWLNTTAPAEKRQAHPGSATRPPAQRPEFAPTSTPTCCSSCPASCCADHRPAAGQSSPSSTAPRGFWRRRHRRGRPQPAATSIAAFGPADSAARSIGARVTPPDPAAGSSGQVRVENSWSQDTGLKGYLTSQDACSTNTSYLGGHRQARLTDKNASRAGTGSHRAAPPGTPWVLWPTPPYPSALVRKQIAGAFSPLFRQSASRSQSSPVATGGFRWHSVQHHGANLWQDVRATLMLLSAVAAAPLAPVGVEEFGSAVELGHAAVGGNHVTSGQPDGDSIPRGAESTGCAAGLGDQIALGCNSFWSNSSHRWRSLSLCRSHLGVQIGQQAVPVHQTLPNRGCGPRIERGGILRRTVQTIVTAAERVPGAACDHRRQRVAVHESPK</sequence>
<evidence type="ECO:0000256" key="1">
    <source>
        <dbReference type="SAM" id="MobiDB-lite"/>
    </source>
</evidence>
<keyword evidence="2" id="KW-1185">Reference proteome</keyword>
<accession>A0A1I8F2Q7</accession>
<organism evidence="2 3">
    <name type="scientific">Macrostomum lignano</name>
    <dbReference type="NCBI Taxonomy" id="282301"/>
    <lineage>
        <taxon>Eukaryota</taxon>
        <taxon>Metazoa</taxon>
        <taxon>Spiralia</taxon>
        <taxon>Lophotrochozoa</taxon>
        <taxon>Platyhelminthes</taxon>
        <taxon>Rhabditophora</taxon>
        <taxon>Macrostomorpha</taxon>
        <taxon>Macrostomida</taxon>
        <taxon>Macrostomidae</taxon>
        <taxon>Macrostomum</taxon>
    </lineage>
</organism>
<reference evidence="3" key="1">
    <citation type="submission" date="2016-11" db="UniProtKB">
        <authorList>
            <consortium name="WormBaseParasite"/>
        </authorList>
    </citation>
    <scope>IDENTIFICATION</scope>
</reference>
<proteinExistence type="predicted"/>
<feature type="compositionally biased region" description="Basic residues" evidence="1">
    <location>
        <begin position="379"/>
        <end position="388"/>
    </location>
</feature>
<dbReference type="WBParaSite" id="maker-unitig_1647-snap-gene-0.2-mRNA-1">
    <property type="protein sequence ID" value="maker-unitig_1647-snap-gene-0.2-mRNA-1"/>
    <property type="gene ID" value="maker-unitig_1647-snap-gene-0.2"/>
</dbReference>
<evidence type="ECO:0000313" key="3">
    <source>
        <dbReference type="WBParaSite" id="maker-unitig_1647-snap-gene-0.2-mRNA-1"/>
    </source>
</evidence>
<feature type="region of interest" description="Disordered" evidence="1">
    <location>
        <begin position="1"/>
        <end position="91"/>
    </location>
</feature>
<feature type="region of interest" description="Disordered" evidence="1">
    <location>
        <begin position="362"/>
        <end position="430"/>
    </location>
</feature>
<protein>
    <submittedName>
        <fullName evidence="3">Protein kinase domain-containing protein</fullName>
    </submittedName>
</protein>